<dbReference type="PANTHER" id="PTHR45620">
    <property type="entry name" value="PDF RECEPTOR-LIKE PROTEIN-RELATED"/>
    <property type="match status" value="1"/>
</dbReference>
<protein>
    <submittedName>
        <fullName evidence="7">Vasoactive intestinal polypeptide receptor</fullName>
    </submittedName>
</protein>
<dbReference type="GO" id="GO:0007188">
    <property type="term" value="P:adenylate cyclase-modulating G protein-coupled receptor signaling pathway"/>
    <property type="evidence" value="ECO:0007669"/>
    <property type="project" value="TreeGrafter"/>
</dbReference>
<gene>
    <name evidence="7" type="ORF">KP79_PYT23889</name>
</gene>
<feature type="transmembrane region" description="Helical" evidence="5">
    <location>
        <begin position="153"/>
        <end position="173"/>
    </location>
</feature>
<keyword evidence="2 5" id="KW-0812">Transmembrane</keyword>
<dbReference type="InterPro" id="IPR017981">
    <property type="entry name" value="GPCR_2-like_7TM"/>
</dbReference>
<feature type="transmembrane region" description="Helical" evidence="5">
    <location>
        <begin position="74"/>
        <end position="100"/>
    </location>
</feature>
<reference evidence="7 8" key="1">
    <citation type="journal article" date="2017" name="Nat. Ecol. Evol.">
        <title>Scallop genome provides insights into evolution of bilaterian karyotype and development.</title>
        <authorList>
            <person name="Wang S."/>
            <person name="Zhang J."/>
            <person name="Jiao W."/>
            <person name="Li J."/>
            <person name="Xun X."/>
            <person name="Sun Y."/>
            <person name="Guo X."/>
            <person name="Huan P."/>
            <person name="Dong B."/>
            <person name="Zhang L."/>
            <person name="Hu X."/>
            <person name="Sun X."/>
            <person name="Wang J."/>
            <person name="Zhao C."/>
            <person name="Wang Y."/>
            <person name="Wang D."/>
            <person name="Huang X."/>
            <person name="Wang R."/>
            <person name="Lv J."/>
            <person name="Li Y."/>
            <person name="Zhang Z."/>
            <person name="Liu B."/>
            <person name="Lu W."/>
            <person name="Hui Y."/>
            <person name="Liang J."/>
            <person name="Zhou Z."/>
            <person name="Hou R."/>
            <person name="Li X."/>
            <person name="Liu Y."/>
            <person name="Li H."/>
            <person name="Ning X."/>
            <person name="Lin Y."/>
            <person name="Zhao L."/>
            <person name="Xing Q."/>
            <person name="Dou J."/>
            <person name="Li Y."/>
            <person name="Mao J."/>
            <person name="Guo H."/>
            <person name="Dou H."/>
            <person name="Li T."/>
            <person name="Mu C."/>
            <person name="Jiang W."/>
            <person name="Fu Q."/>
            <person name="Fu X."/>
            <person name="Miao Y."/>
            <person name="Liu J."/>
            <person name="Yu Q."/>
            <person name="Li R."/>
            <person name="Liao H."/>
            <person name="Li X."/>
            <person name="Kong Y."/>
            <person name="Jiang Z."/>
            <person name="Chourrout D."/>
            <person name="Li R."/>
            <person name="Bao Z."/>
        </authorList>
    </citation>
    <scope>NUCLEOTIDE SEQUENCE [LARGE SCALE GENOMIC DNA]</scope>
    <source>
        <strain evidence="7 8">PY_sf001</strain>
    </source>
</reference>
<evidence type="ECO:0000256" key="1">
    <source>
        <dbReference type="ARBA" id="ARBA00004141"/>
    </source>
</evidence>
<keyword evidence="4 5" id="KW-0472">Membrane</keyword>
<proteinExistence type="predicted"/>
<dbReference type="Gene3D" id="1.20.1070.10">
    <property type="entry name" value="Rhodopsin 7-helix transmembrane proteins"/>
    <property type="match status" value="1"/>
</dbReference>
<dbReference type="EMBL" id="NEDP02005094">
    <property type="protein sequence ID" value="OWF43477.1"/>
    <property type="molecule type" value="Genomic_DNA"/>
</dbReference>
<feature type="transmembrane region" description="Helical" evidence="5">
    <location>
        <begin position="121"/>
        <end position="141"/>
    </location>
</feature>
<evidence type="ECO:0000256" key="4">
    <source>
        <dbReference type="ARBA" id="ARBA00023136"/>
    </source>
</evidence>
<evidence type="ECO:0000313" key="8">
    <source>
        <dbReference type="Proteomes" id="UP000242188"/>
    </source>
</evidence>
<evidence type="ECO:0000313" key="7">
    <source>
        <dbReference type="EMBL" id="OWF43477.1"/>
    </source>
</evidence>
<dbReference type="GO" id="GO:0007166">
    <property type="term" value="P:cell surface receptor signaling pathway"/>
    <property type="evidence" value="ECO:0007669"/>
    <property type="project" value="InterPro"/>
</dbReference>
<dbReference type="GO" id="GO:0005886">
    <property type="term" value="C:plasma membrane"/>
    <property type="evidence" value="ECO:0007669"/>
    <property type="project" value="TreeGrafter"/>
</dbReference>
<dbReference type="GO" id="GO:0008528">
    <property type="term" value="F:G protein-coupled peptide receptor activity"/>
    <property type="evidence" value="ECO:0007669"/>
    <property type="project" value="TreeGrafter"/>
</dbReference>
<dbReference type="OrthoDB" id="5967113at2759"/>
<comment type="subcellular location">
    <subcellularLocation>
        <location evidence="1">Membrane</location>
        <topology evidence="1">Multi-pass membrane protein</topology>
    </subcellularLocation>
</comment>
<dbReference type="PROSITE" id="PS50261">
    <property type="entry name" value="G_PROTEIN_RECEP_F2_4"/>
    <property type="match status" value="1"/>
</dbReference>
<dbReference type="PRINTS" id="PR00249">
    <property type="entry name" value="GPCRSECRETIN"/>
</dbReference>
<sequence>MKQYSELAIILWLTNDSHFLQVISRSGQICTSGYMTYIVIGWGLPIVPTSVWAVSMAVSHKVKDWTGHTESPLIWIMQIPKLLALLAAFSLLCVTAYRVFARTKCTKHKKNLDVRKIKYDVLMSGLFYLVILVSVLFNMIITHARIKCISCSYISTILTSSQGTVLSILYCFLNNNVHAYIKYSQTVLPASA</sequence>
<accession>A0A210Q402</accession>
<comment type="caution">
    <text evidence="7">The sequence shown here is derived from an EMBL/GenBank/DDBJ whole genome shotgun (WGS) entry which is preliminary data.</text>
</comment>
<dbReference type="Pfam" id="PF00002">
    <property type="entry name" value="7tm_2"/>
    <property type="match status" value="1"/>
</dbReference>
<evidence type="ECO:0000256" key="5">
    <source>
        <dbReference type="SAM" id="Phobius"/>
    </source>
</evidence>
<feature type="domain" description="G-protein coupled receptors family 2 profile 2" evidence="6">
    <location>
        <begin position="1"/>
        <end position="174"/>
    </location>
</feature>
<feature type="transmembrane region" description="Helical" evidence="5">
    <location>
        <begin position="34"/>
        <end position="54"/>
    </location>
</feature>
<dbReference type="InterPro" id="IPR000832">
    <property type="entry name" value="GPCR_2_secretin-like"/>
</dbReference>
<dbReference type="Proteomes" id="UP000242188">
    <property type="component" value="Unassembled WGS sequence"/>
</dbReference>
<dbReference type="AlphaFoldDB" id="A0A210Q402"/>
<dbReference type="InterPro" id="IPR050332">
    <property type="entry name" value="GPCR_2"/>
</dbReference>
<evidence type="ECO:0000256" key="3">
    <source>
        <dbReference type="ARBA" id="ARBA00022989"/>
    </source>
</evidence>
<evidence type="ECO:0000256" key="2">
    <source>
        <dbReference type="ARBA" id="ARBA00022692"/>
    </source>
</evidence>
<name>A0A210Q402_MIZYE</name>
<keyword evidence="7" id="KW-0675">Receptor</keyword>
<keyword evidence="3 5" id="KW-1133">Transmembrane helix</keyword>
<evidence type="ECO:0000259" key="6">
    <source>
        <dbReference type="PROSITE" id="PS50261"/>
    </source>
</evidence>
<organism evidence="7 8">
    <name type="scientific">Mizuhopecten yessoensis</name>
    <name type="common">Japanese scallop</name>
    <name type="synonym">Patinopecten yessoensis</name>
    <dbReference type="NCBI Taxonomy" id="6573"/>
    <lineage>
        <taxon>Eukaryota</taxon>
        <taxon>Metazoa</taxon>
        <taxon>Spiralia</taxon>
        <taxon>Lophotrochozoa</taxon>
        <taxon>Mollusca</taxon>
        <taxon>Bivalvia</taxon>
        <taxon>Autobranchia</taxon>
        <taxon>Pteriomorphia</taxon>
        <taxon>Pectinida</taxon>
        <taxon>Pectinoidea</taxon>
        <taxon>Pectinidae</taxon>
        <taxon>Mizuhopecten</taxon>
    </lineage>
</organism>
<keyword evidence="8" id="KW-1185">Reference proteome</keyword>